<feature type="transmembrane region" description="Helical" evidence="6">
    <location>
        <begin position="336"/>
        <end position="357"/>
    </location>
</feature>
<sequence length="883" mass="96644">MTTTKESRSRRLLARWVAFVQLHALSVVAVAFLLTAGILYFTLTHFRMNTDLNGLMSDSLSYRRLQNDFTHAFPQLSDTIVMVIDGDTPELAADVRGQVAQRLRAEKAVCKDVYEPGGGVFFEKNGLLYLGVDELEDLSDKITAAQPLIGFLSQDLSLKGLFSVLGQALEQPKDSVLKKEGLDPLFAEIRRAFENTAAHRQYFVSWQRLMLGGKAEARQKRQFIIVRPLLENNSLSACEVALRKVRNIAKEVGADGANGVKIRITGDVALSDENLAEVRNSVGAATLVSLVLVGFIIYIGLGGYGRLMIASLITLIIGLVWTTGFAIAFIGSLNMISVTFGVLFIGLGIDYSIQFCLRHKELLESGVSHRESLTTTSVGVGRSLLLSCITTAIGFYAFLPTAYAGVAELGMISGTGMFISFIANLTILPALIELLPVRARKAPKVDAVMTLVQVPYRHAGLIVTVALFLGIASAIFLPRFYFNYNPLDLYDQKSESVSTVKELFSEPNTTPWTISVLARGKEEAERLAERLRTLREVKTVITLPDFVPEKQTEKLAIISDLRLFMPAGLGRAAIKKSSYRQDLRALDGLERKLKDAIASSSEEEGATLKGLYKAILEFKQLLKDPERGETAFEELEGSLLWNLPSLLRRLEMSLQASHVDVSGLPKDLSEQYLSSDGRYRVQVFPSENIMDRTALARFVNTVKSIAPNATDSPVSIYSSGMAIISSFKEATLYAFLAITIYLLIELRKFTITLVILTPLILATLMAGAASVLLQIPLNFANVIVVPLMLGIGVHSGIIFVVRYQSEPPPGGNMLTTSNARAALFSNLATMVSTGSLSFSPHKGISSIGILLTLCLGFLTLATLILLPALLKLTERSLKHEDFV</sequence>
<feature type="transmembrane region" description="Helical" evidence="6">
    <location>
        <begin position="282"/>
        <end position="301"/>
    </location>
</feature>
<comment type="subcellular location">
    <subcellularLocation>
        <location evidence="1">Cell membrane</location>
        <topology evidence="1">Multi-pass membrane protein</topology>
    </subcellularLocation>
</comment>
<evidence type="ECO:0000256" key="1">
    <source>
        <dbReference type="ARBA" id="ARBA00004651"/>
    </source>
</evidence>
<evidence type="ECO:0000259" key="7">
    <source>
        <dbReference type="PROSITE" id="PS50156"/>
    </source>
</evidence>
<keyword evidence="4 6" id="KW-1133">Transmembrane helix</keyword>
<keyword evidence="2" id="KW-1003">Cell membrane</keyword>
<dbReference type="NCBIfam" id="TIGR03480">
    <property type="entry name" value="HpnN"/>
    <property type="match status" value="1"/>
</dbReference>
<dbReference type="OrthoDB" id="49344at2"/>
<protein>
    <submittedName>
        <fullName evidence="8">Hopanoid biosynthesis associated RND transporter like protein HpnN</fullName>
    </submittedName>
</protein>
<feature type="transmembrane region" description="Helical" evidence="6">
    <location>
        <begin position="411"/>
        <end position="435"/>
    </location>
</feature>
<feature type="domain" description="SSD" evidence="7">
    <location>
        <begin position="307"/>
        <end position="434"/>
    </location>
</feature>
<evidence type="ECO:0000256" key="3">
    <source>
        <dbReference type="ARBA" id="ARBA00022692"/>
    </source>
</evidence>
<dbReference type="GO" id="GO:0005886">
    <property type="term" value="C:plasma membrane"/>
    <property type="evidence" value="ECO:0007669"/>
    <property type="project" value="UniProtKB-SubCell"/>
</dbReference>
<dbReference type="InterPro" id="IPR004869">
    <property type="entry name" value="MMPL_dom"/>
</dbReference>
<keyword evidence="5 6" id="KW-0472">Membrane</keyword>
<dbReference type="SUPFAM" id="SSF82866">
    <property type="entry name" value="Multidrug efflux transporter AcrB transmembrane domain"/>
    <property type="match status" value="2"/>
</dbReference>
<dbReference type="Gene3D" id="1.20.1640.10">
    <property type="entry name" value="Multidrug efflux transporter AcrB transmembrane domain"/>
    <property type="match status" value="2"/>
</dbReference>
<organism evidence="8 9">
    <name type="scientific">Candidatus Sulfobium mesophilum</name>
    <dbReference type="NCBI Taxonomy" id="2016548"/>
    <lineage>
        <taxon>Bacteria</taxon>
        <taxon>Pseudomonadati</taxon>
        <taxon>Nitrospirota</taxon>
        <taxon>Nitrospiria</taxon>
        <taxon>Nitrospirales</taxon>
        <taxon>Nitrospiraceae</taxon>
        <taxon>Candidatus Sulfobium</taxon>
    </lineage>
</organism>
<evidence type="ECO:0000256" key="6">
    <source>
        <dbReference type="SAM" id="Phobius"/>
    </source>
</evidence>
<feature type="transmembrane region" description="Helical" evidence="6">
    <location>
        <begin position="378"/>
        <end position="399"/>
    </location>
</feature>
<gene>
    <name evidence="8" type="ORF">NBG4_220030</name>
</gene>
<dbReference type="InterPro" id="IPR017841">
    <property type="entry name" value="Hopanoid_biosynth_HpnN"/>
</dbReference>
<evidence type="ECO:0000256" key="4">
    <source>
        <dbReference type="ARBA" id="ARBA00022989"/>
    </source>
</evidence>
<feature type="transmembrane region" description="Helical" evidence="6">
    <location>
        <begin position="844"/>
        <end position="870"/>
    </location>
</feature>
<name>A0A2U3QG46_9BACT</name>
<dbReference type="EMBL" id="OUUY01000067">
    <property type="protein sequence ID" value="SPQ00397.1"/>
    <property type="molecule type" value="Genomic_DNA"/>
</dbReference>
<feature type="transmembrane region" description="Helical" evidence="6">
    <location>
        <begin position="308"/>
        <end position="330"/>
    </location>
</feature>
<dbReference type="PANTHER" id="PTHR33406:SF13">
    <property type="entry name" value="MEMBRANE PROTEIN YDFJ"/>
    <property type="match status" value="1"/>
</dbReference>
<dbReference type="InterPro" id="IPR000731">
    <property type="entry name" value="SSD"/>
</dbReference>
<keyword evidence="9" id="KW-1185">Reference proteome</keyword>
<evidence type="ECO:0000313" key="8">
    <source>
        <dbReference type="EMBL" id="SPQ00397.1"/>
    </source>
</evidence>
<dbReference type="PANTHER" id="PTHR33406">
    <property type="entry name" value="MEMBRANE PROTEIN MJ1562-RELATED"/>
    <property type="match status" value="1"/>
</dbReference>
<feature type="transmembrane region" description="Helical" evidence="6">
    <location>
        <begin position="751"/>
        <end position="773"/>
    </location>
</feature>
<dbReference type="AlphaFoldDB" id="A0A2U3QG46"/>
<keyword evidence="3 6" id="KW-0812">Transmembrane</keyword>
<evidence type="ECO:0000256" key="5">
    <source>
        <dbReference type="ARBA" id="ARBA00023136"/>
    </source>
</evidence>
<dbReference type="Proteomes" id="UP000245125">
    <property type="component" value="Unassembled WGS sequence"/>
</dbReference>
<feature type="transmembrane region" description="Helical" evidence="6">
    <location>
        <begin position="12"/>
        <end position="41"/>
    </location>
</feature>
<evidence type="ECO:0000313" key="9">
    <source>
        <dbReference type="Proteomes" id="UP000245125"/>
    </source>
</evidence>
<accession>A0A2U3QG46</accession>
<feature type="transmembrane region" description="Helical" evidence="6">
    <location>
        <begin position="721"/>
        <end position="744"/>
    </location>
</feature>
<evidence type="ECO:0000256" key="2">
    <source>
        <dbReference type="ARBA" id="ARBA00022475"/>
    </source>
</evidence>
<feature type="transmembrane region" description="Helical" evidence="6">
    <location>
        <begin position="779"/>
        <end position="801"/>
    </location>
</feature>
<dbReference type="PROSITE" id="PS50156">
    <property type="entry name" value="SSD"/>
    <property type="match status" value="1"/>
</dbReference>
<dbReference type="Pfam" id="PF03176">
    <property type="entry name" value="MMPL"/>
    <property type="match status" value="2"/>
</dbReference>
<reference evidence="9" key="1">
    <citation type="submission" date="2018-03" db="EMBL/GenBank/DDBJ databases">
        <authorList>
            <person name="Zecchin S."/>
        </authorList>
    </citation>
    <scope>NUCLEOTIDE SEQUENCE [LARGE SCALE GENOMIC DNA]</scope>
</reference>
<feature type="transmembrane region" description="Helical" evidence="6">
    <location>
        <begin position="821"/>
        <end position="838"/>
    </location>
</feature>
<proteinExistence type="predicted"/>
<feature type="transmembrane region" description="Helical" evidence="6">
    <location>
        <begin position="456"/>
        <end position="477"/>
    </location>
</feature>
<dbReference type="InterPro" id="IPR050545">
    <property type="entry name" value="Mycobact_MmpL"/>
</dbReference>